<feature type="transmembrane region" description="Helical" evidence="6">
    <location>
        <begin position="12"/>
        <end position="35"/>
    </location>
</feature>
<dbReference type="RefSeq" id="WP_131820598.1">
    <property type="nucleotide sequence ID" value="NZ_FOYM01000004.1"/>
</dbReference>
<evidence type="ECO:0000256" key="4">
    <source>
        <dbReference type="ARBA" id="ARBA00022989"/>
    </source>
</evidence>
<keyword evidence="4 6" id="KW-1133">Transmembrane helix</keyword>
<evidence type="ECO:0000313" key="7">
    <source>
        <dbReference type="EMBL" id="SFQ99280.1"/>
    </source>
</evidence>
<dbReference type="STRING" id="39060.SAMN05660706_10464"/>
<feature type="transmembrane region" description="Helical" evidence="6">
    <location>
        <begin position="95"/>
        <end position="116"/>
    </location>
</feature>
<protein>
    <recommendedName>
        <fullName evidence="6">Probable membrane transporter protein</fullName>
    </recommendedName>
</protein>
<feature type="transmembrane region" description="Helical" evidence="6">
    <location>
        <begin position="123"/>
        <end position="140"/>
    </location>
</feature>
<keyword evidence="3 6" id="KW-0812">Transmembrane</keyword>
<feature type="transmembrane region" description="Helical" evidence="6">
    <location>
        <begin position="237"/>
        <end position="261"/>
    </location>
</feature>
<dbReference type="EMBL" id="FOYM01000004">
    <property type="protein sequence ID" value="SFQ99280.1"/>
    <property type="molecule type" value="Genomic_DNA"/>
</dbReference>
<dbReference type="Proteomes" id="UP000199584">
    <property type="component" value="Unassembled WGS sequence"/>
</dbReference>
<accession>A0A1I6D1L2</accession>
<comment type="subcellular location">
    <subcellularLocation>
        <location evidence="6">Cell membrane</location>
        <topology evidence="6">Multi-pass membrane protein</topology>
    </subcellularLocation>
    <subcellularLocation>
        <location evidence="1">Membrane</location>
        <topology evidence="1">Multi-pass membrane protein</topology>
    </subcellularLocation>
</comment>
<evidence type="ECO:0000256" key="6">
    <source>
        <dbReference type="RuleBase" id="RU363041"/>
    </source>
</evidence>
<proteinExistence type="inferred from homology"/>
<feature type="transmembrane region" description="Helical" evidence="6">
    <location>
        <begin position="273"/>
        <end position="291"/>
    </location>
</feature>
<dbReference type="PANTHER" id="PTHR43701">
    <property type="entry name" value="MEMBRANE TRANSPORTER PROTEIN MJ0441-RELATED"/>
    <property type="match status" value="1"/>
</dbReference>
<reference evidence="8" key="1">
    <citation type="submission" date="2016-10" db="EMBL/GenBank/DDBJ databases">
        <authorList>
            <person name="Varghese N."/>
            <person name="Submissions S."/>
        </authorList>
    </citation>
    <scope>NUCLEOTIDE SEQUENCE [LARGE SCALE GENOMIC DNA]</scope>
    <source>
        <strain evidence="8">DSM 3669</strain>
    </source>
</reference>
<keyword evidence="5 6" id="KW-0472">Membrane</keyword>
<feature type="transmembrane region" description="Helical" evidence="6">
    <location>
        <begin position="205"/>
        <end position="230"/>
    </location>
</feature>
<evidence type="ECO:0000256" key="5">
    <source>
        <dbReference type="ARBA" id="ARBA00023136"/>
    </source>
</evidence>
<dbReference type="AlphaFoldDB" id="A0A1I6D1L2"/>
<name>A0A1I6D1L2_9FIRM</name>
<dbReference type="InterPro" id="IPR002781">
    <property type="entry name" value="TM_pro_TauE-like"/>
</dbReference>
<keyword evidence="6" id="KW-1003">Cell membrane</keyword>
<dbReference type="OrthoDB" id="9793791at2"/>
<evidence type="ECO:0000256" key="1">
    <source>
        <dbReference type="ARBA" id="ARBA00004141"/>
    </source>
</evidence>
<keyword evidence="8" id="KW-1185">Reference proteome</keyword>
<sequence>MDLIAGNPIMILLWGIIVGYVFSTVGAAGAILTFIGQTIVFKFDKAMIKNLMGAGVAEAEAKAAAKNTLKVHNLMAVIFSPIIAVPRYFKEKRVAIPLAMCVAAGVVLGAIIGPMIPMTLKQYKFWFGVITFFIGIRLYYETTETYRKGKQKLQNISKKFEAKVKELKQSGNWNELAAEGFKVNRFNVSSLKFTFWGEEFSINPIMAAVGGFFIAIIASMFGLGGGFMLVPYLSSVFVLPMFVVSGTSITIVLVNSVVAIISYLQKGAQPDLLFMGIMLVGIAIGSFVGPATQKYYKEKYLRLFLAAILLFYGLRYMGVWAALGIPI</sequence>
<dbReference type="GO" id="GO:0005886">
    <property type="term" value="C:plasma membrane"/>
    <property type="evidence" value="ECO:0007669"/>
    <property type="project" value="UniProtKB-SubCell"/>
</dbReference>
<evidence type="ECO:0000256" key="3">
    <source>
        <dbReference type="ARBA" id="ARBA00022692"/>
    </source>
</evidence>
<comment type="similarity">
    <text evidence="2 6">Belongs to the 4-toluene sulfonate uptake permease (TSUP) (TC 2.A.102) family.</text>
</comment>
<gene>
    <name evidence="7" type="ORF">SAMN05660706_10464</name>
</gene>
<organism evidence="7 8">
    <name type="scientific">Desulfoscipio geothermicus DSM 3669</name>
    <dbReference type="NCBI Taxonomy" id="1121426"/>
    <lineage>
        <taxon>Bacteria</taxon>
        <taxon>Bacillati</taxon>
        <taxon>Bacillota</taxon>
        <taxon>Clostridia</taxon>
        <taxon>Eubacteriales</taxon>
        <taxon>Desulfallaceae</taxon>
        <taxon>Desulfoscipio</taxon>
    </lineage>
</organism>
<dbReference type="PANTHER" id="PTHR43701:SF2">
    <property type="entry name" value="MEMBRANE TRANSPORTER PROTEIN YJNA-RELATED"/>
    <property type="match status" value="1"/>
</dbReference>
<feature type="transmembrane region" description="Helical" evidence="6">
    <location>
        <begin position="303"/>
        <end position="323"/>
    </location>
</feature>
<dbReference type="Pfam" id="PF01925">
    <property type="entry name" value="TauE"/>
    <property type="match status" value="1"/>
</dbReference>
<dbReference type="InterPro" id="IPR051598">
    <property type="entry name" value="TSUP/Inactive_protease-like"/>
</dbReference>
<evidence type="ECO:0000313" key="8">
    <source>
        <dbReference type="Proteomes" id="UP000199584"/>
    </source>
</evidence>
<evidence type="ECO:0000256" key="2">
    <source>
        <dbReference type="ARBA" id="ARBA00009142"/>
    </source>
</evidence>